<feature type="transmembrane region" description="Helical" evidence="1">
    <location>
        <begin position="60"/>
        <end position="78"/>
    </location>
</feature>
<sequence>MSEYSEYTDAVTALGRARKMEGAARRGSNWYARYLLVFGVAQFGFVPLVVLWHGALATTVTMTGYAVMIVLLSVYAAGQRTARRHFGLRHGLLIGSWALLYAATIVLHGRDGWADSVPLAVGGALACALPLLAGAAYELRRTA</sequence>
<reference evidence="2 3" key="1">
    <citation type="submission" date="2024-09" db="EMBL/GenBank/DDBJ databases">
        <authorList>
            <person name="Sun Q."/>
            <person name="Mori K."/>
        </authorList>
    </citation>
    <scope>NUCLEOTIDE SEQUENCE [LARGE SCALE GENOMIC DNA]</scope>
    <source>
        <strain evidence="2 3">JCM 4362</strain>
    </source>
</reference>
<name>A0ABV5PJX2_STRCM</name>
<evidence type="ECO:0008006" key="4">
    <source>
        <dbReference type="Google" id="ProtNLM"/>
    </source>
</evidence>
<feature type="transmembrane region" description="Helical" evidence="1">
    <location>
        <begin position="90"/>
        <end position="107"/>
    </location>
</feature>
<feature type="transmembrane region" description="Helical" evidence="1">
    <location>
        <begin position="119"/>
        <end position="139"/>
    </location>
</feature>
<feature type="transmembrane region" description="Helical" evidence="1">
    <location>
        <begin position="34"/>
        <end position="54"/>
    </location>
</feature>
<evidence type="ECO:0000313" key="2">
    <source>
        <dbReference type="EMBL" id="MFB9523511.1"/>
    </source>
</evidence>
<protein>
    <recommendedName>
        <fullName evidence="4">Integral membrane protein</fullName>
    </recommendedName>
</protein>
<keyword evidence="1" id="KW-0472">Membrane</keyword>
<dbReference type="Proteomes" id="UP001589718">
    <property type="component" value="Unassembled WGS sequence"/>
</dbReference>
<keyword evidence="1" id="KW-1133">Transmembrane helix</keyword>
<evidence type="ECO:0000256" key="1">
    <source>
        <dbReference type="SAM" id="Phobius"/>
    </source>
</evidence>
<dbReference type="EMBL" id="JBHMCR010000018">
    <property type="protein sequence ID" value="MFB9523511.1"/>
    <property type="molecule type" value="Genomic_DNA"/>
</dbReference>
<gene>
    <name evidence="2" type="ORF">ACFFTU_26555</name>
</gene>
<keyword evidence="1" id="KW-0812">Transmembrane</keyword>
<dbReference type="RefSeq" id="WP_345225267.1">
    <property type="nucleotide sequence ID" value="NZ_BAAAXE010000013.1"/>
</dbReference>
<comment type="caution">
    <text evidence="2">The sequence shown here is derived from an EMBL/GenBank/DDBJ whole genome shotgun (WGS) entry which is preliminary data.</text>
</comment>
<keyword evidence="3" id="KW-1185">Reference proteome</keyword>
<proteinExistence type="predicted"/>
<evidence type="ECO:0000313" key="3">
    <source>
        <dbReference type="Proteomes" id="UP001589718"/>
    </source>
</evidence>
<organism evidence="2 3">
    <name type="scientific">Streptomyces cremeus</name>
    <dbReference type="NCBI Taxonomy" id="66881"/>
    <lineage>
        <taxon>Bacteria</taxon>
        <taxon>Bacillati</taxon>
        <taxon>Actinomycetota</taxon>
        <taxon>Actinomycetes</taxon>
        <taxon>Kitasatosporales</taxon>
        <taxon>Streptomycetaceae</taxon>
        <taxon>Streptomyces</taxon>
    </lineage>
</organism>
<accession>A0ABV5PJX2</accession>